<reference evidence="1 2" key="1">
    <citation type="submission" date="2020-08" db="EMBL/GenBank/DDBJ databases">
        <title>Genomic Encyclopedia of Type Strains, Phase IV (KMG-IV): sequencing the most valuable type-strain genomes for metagenomic binning, comparative biology and taxonomic classification.</title>
        <authorList>
            <person name="Goeker M."/>
        </authorList>
    </citation>
    <scope>NUCLEOTIDE SEQUENCE [LARGE SCALE GENOMIC DNA]</scope>
    <source>
        <strain evidence="1 2">DSM 19979</strain>
    </source>
</reference>
<dbReference type="EMBL" id="JACIDJ010000002">
    <property type="protein sequence ID" value="MBB3898313.1"/>
    <property type="molecule type" value="Genomic_DNA"/>
</dbReference>
<gene>
    <name evidence="1" type="ORF">GGQ83_001750</name>
</gene>
<dbReference type="Pfam" id="PF12616">
    <property type="entry name" value="DUF3775"/>
    <property type="match status" value="1"/>
</dbReference>
<protein>
    <recommendedName>
        <fullName evidence="3">DUF3775 domain-containing protein</fullName>
    </recommendedName>
</protein>
<name>A0A840ACV5_9PROT</name>
<proteinExistence type="predicted"/>
<keyword evidence="2" id="KW-1185">Reference proteome</keyword>
<accession>A0A840ACV5</accession>
<dbReference type="Proteomes" id="UP000553193">
    <property type="component" value="Unassembled WGS sequence"/>
</dbReference>
<evidence type="ECO:0008006" key="3">
    <source>
        <dbReference type="Google" id="ProtNLM"/>
    </source>
</evidence>
<sequence>MAVEENEDGEVDLGISLEVVATVVDLARAVQEAEEAEAGRADDDEELDDDLEDEITEEMLTDYLDELNEEQQVVLIALAWVGRGDHEPEEWAEALKLATERNAAGPASAYLAGMEGLGDLLAEGVAAFGLSVEEVDR</sequence>
<organism evidence="1 2">
    <name type="scientific">Roseococcus suduntuyensis</name>
    <dbReference type="NCBI Taxonomy" id="455361"/>
    <lineage>
        <taxon>Bacteria</taxon>
        <taxon>Pseudomonadati</taxon>
        <taxon>Pseudomonadota</taxon>
        <taxon>Alphaproteobacteria</taxon>
        <taxon>Acetobacterales</taxon>
        <taxon>Roseomonadaceae</taxon>
        <taxon>Roseococcus</taxon>
    </lineage>
</organism>
<dbReference type="InterPro" id="IPR022254">
    <property type="entry name" value="DUF3775"/>
</dbReference>
<evidence type="ECO:0000313" key="2">
    <source>
        <dbReference type="Proteomes" id="UP000553193"/>
    </source>
</evidence>
<comment type="caution">
    <text evidence="1">The sequence shown here is derived from an EMBL/GenBank/DDBJ whole genome shotgun (WGS) entry which is preliminary data.</text>
</comment>
<evidence type="ECO:0000313" key="1">
    <source>
        <dbReference type="EMBL" id="MBB3898313.1"/>
    </source>
</evidence>
<dbReference type="RefSeq" id="WP_184383384.1">
    <property type="nucleotide sequence ID" value="NZ_JACIDJ010000002.1"/>
</dbReference>
<dbReference type="AlphaFoldDB" id="A0A840ACV5"/>